<dbReference type="NCBIfam" id="TIGR01498">
    <property type="entry name" value="folK"/>
    <property type="match status" value="1"/>
</dbReference>
<dbReference type="EC" id="2.7.6.3" evidence="3"/>
<dbReference type="CDD" id="cd00483">
    <property type="entry name" value="HPPK"/>
    <property type="match status" value="1"/>
</dbReference>
<evidence type="ECO:0000256" key="2">
    <source>
        <dbReference type="ARBA" id="ARBA00005051"/>
    </source>
</evidence>
<proteinExistence type="predicted"/>
<dbReference type="InterPro" id="IPR035907">
    <property type="entry name" value="Hppk_sf"/>
</dbReference>
<dbReference type="SUPFAM" id="SSF55083">
    <property type="entry name" value="6-hydroxymethyl-7,8-dihydropterin pyrophosphokinase, HPPK"/>
    <property type="match status" value="1"/>
</dbReference>
<dbReference type="GO" id="GO:0046654">
    <property type="term" value="P:tetrahydrofolate biosynthetic process"/>
    <property type="evidence" value="ECO:0007669"/>
    <property type="project" value="UniProtKB-UniPathway"/>
</dbReference>
<dbReference type="EMBL" id="CADCVM010000294">
    <property type="protein sequence ID" value="CAA9505073.1"/>
    <property type="molecule type" value="Genomic_DNA"/>
</dbReference>
<keyword evidence="4 10" id="KW-0808">Transferase</keyword>
<evidence type="ECO:0000256" key="3">
    <source>
        <dbReference type="ARBA" id="ARBA00013253"/>
    </source>
</evidence>
<comment type="pathway">
    <text evidence="2">Cofactor biosynthesis; tetrahydrofolate biosynthesis; 2-amino-4-hydroxy-6-hydroxymethyl-7,8-dihydropteridine diphosphate from 7,8-dihydroneopterin triphosphate: step 4/4.</text>
</comment>
<keyword evidence="8" id="KW-0289">Folate biosynthesis</keyword>
<comment type="catalytic activity">
    <reaction evidence="1">
        <text>6-hydroxymethyl-7,8-dihydropterin + ATP = (7,8-dihydropterin-6-yl)methyl diphosphate + AMP + H(+)</text>
        <dbReference type="Rhea" id="RHEA:11412"/>
        <dbReference type="ChEBI" id="CHEBI:15378"/>
        <dbReference type="ChEBI" id="CHEBI:30616"/>
        <dbReference type="ChEBI" id="CHEBI:44841"/>
        <dbReference type="ChEBI" id="CHEBI:72950"/>
        <dbReference type="ChEBI" id="CHEBI:456215"/>
        <dbReference type="EC" id="2.7.6.3"/>
    </reaction>
</comment>
<dbReference type="PANTHER" id="PTHR43071:SF1">
    <property type="entry name" value="2-AMINO-4-HYDROXY-6-HYDROXYMETHYLDIHYDROPTERIDINE PYROPHOSPHOKINASE"/>
    <property type="match status" value="1"/>
</dbReference>
<dbReference type="AlphaFoldDB" id="A0A6J4STN9"/>
<evidence type="ECO:0000313" key="10">
    <source>
        <dbReference type="EMBL" id="CAA9505073.1"/>
    </source>
</evidence>
<accession>A0A6J4STN9</accession>
<evidence type="ECO:0000256" key="4">
    <source>
        <dbReference type="ARBA" id="ARBA00022679"/>
    </source>
</evidence>
<evidence type="ECO:0000256" key="5">
    <source>
        <dbReference type="ARBA" id="ARBA00022741"/>
    </source>
</evidence>
<name>A0A6J4STN9_9ACTN</name>
<dbReference type="GO" id="GO:0016301">
    <property type="term" value="F:kinase activity"/>
    <property type="evidence" value="ECO:0007669"/>
    <property type="project" value="UniProtKB-KW"/>
</dbReference>
<keyword evidence="5" id="KW-0547">Nucleotide-binding</keyword>
<dbReference type="Pfam" id="PF01288">
    <property type="entry name" value="HPPK"/>
    <property type="match status" value="1"/>
</dbReference>
<gene>
    <name evidence="10" type="ORF">AVDCRST_MAG05-2677</name>
</gene>
<dbReference type="UniPathway" id="UPA00077">
    <property type="reaction ID" value="UER00155"/>
</dbReference>
<evidence type="ECO:0000259" key="9">
    <source>
        <dbReference type="Pfam" id="PF01288"/>
    </source>
</evidence>
<keyword evidence="6 10" id="KW-0418">Kinase</keyword>
<evidence type="ECO:0000256" key="6">
    <source>
        <dbReference type="ARBA" id="ARBA00022777"/>
    </source>
</evidence>
<reference evidence="10" key="1">
    <citation type="submission" date="2020-02" db="EMBL/GenBank/DDBJ databases">
        <authorList>
            <person name="Meier V. D."/>
        </authorList>
    </citation>
    <scope>NUCLEOTIDE SEQUENCE</scope>
    <source>
        <strain evidence="10">AVDCRST_MAG05</strain>
    </source>
</reference>
<dbReference type="Gene3D" id="3.30.70.560">
    <property type="entry name" value="7,8-Dihydro-6-hydroxymethylpterin-pyrophosphokinase HPPK"/>
    <property type="match status" value="1"/>
</dbReference>
<feature type="domain" description="7,8-dihydro-6-hydroxymethylpterin-pyrophosphokinase" evidence="9">
    <location>
        <begin position="5"/>
        <end position="133"/>
    </location>
</feature>
<protein>
    <recommendedName>
        <fullName evidence="3">2-amino-4-hydroxy-6-hydroxymethyldihydropteridine diphosphokinase</fullName>
        <ecNumber evidence="3">2.7.6.3</ecNumber>
    </recommendedName>
</protein>
<dbReference type="GO" id="GO:0003848">
    <property type="term" value="F:2-amino-4-hydroxy-6-hydroxymethyldihydropteridine diphosphokinase activity"/>
    <property type="evidence" value="ECO:0007669"/>
    <property type="project" value="UniProtKB-EC"/>
</dbReference>
<evidence type="ECO:0000256" key="7">
    <source>
        <dbReference type="ARBA" id="ARBA00022840"/>
    </source>
</evidence>
<dbReference type="GO" id="GO:0005524">
    <property type="term" value="F:ATP binding"/>
    <property type="evidence" value="ECO:0007669"/>
    <property type="project" value="UniProtKB-KW"/>
</dbReference>
<sequence>MTRAFLSLGSNLGDRLGYLRAAVHALGRGPSMELRGVSQVYETAPVGVEGDQPDYLNCVVEVRCGLPAVELLRYCQGVEAGLGRERKGERAPRTVDIDVLLFGGEVVERPDFGVPHRGVGRAFNLVGLADLDPDLYIPGRGAVAGSLATADLTGIRLFEEGV</sequence>
<dbReference type="GO" id="GO:0046656">
    <property type="term" value="P:folic acid biosynthetic process"/>
    <property type="evidence" value="ECO:0007669"/>
    <property type="project" value="UniProtKB-KW"/>
</dbReference>
<evidence type="ECO:0000256" key="1">
    <source>
        <dbReference type="ARBA" id="ARBA00000198"/>
    </source>
</evidence>
<dbReference type="PANTHER" id="PTHR43071">
    <property type="entry name" value="2-AMINO-4-HYDROXY-6-HYDROXYMETHYLDIHYDROPTERIDINE PYROPHOSPHOKINASE"/>
    <property type="match status" value="1"/>
</dbReference>
<organism evidence="10">
    <name type="scientific">uncultured Rubrobacteraceae bacterium</name>
    <dbReference type="NCBI Taxonomy" id="349277"/>
    <lineage>
        <taxon>Bacteria</taxon>
        <taxon>Bacillati</taxon>
        <taxon>Actinomycetota</taxon>
        <taxon>Rubrobacteria</taxon>
        <taxon>Rubrobacterales</taxon>
        <taxon>Rubrobacteraceae</taxon>
        <taxon>environmental samples</taxon>
    </lineage>
</organism>
<evidence type="ECO:0000256" key="8">
    <source>
        <dbReference type="ARBA" id="ARBA00022909"/>
    </source>
</evidence>
<keyword evidence="7" id="KW-0067">ATP-binding</keyword>
<dbReference type="InterPro" id="IPR000550">
    <property type="entry name" value="Hppk"/>
</dbReference>